<comment type="similarity">
    <text evidence="2">Belongs to the MscS (TC 1.A.23) family.</text>
</comment>
<dbReference type="Pfam" id="PF00924">
    <property type="entry name" value="MS_channel_2nd"/>
    <property type="match status" value="1"/>
</dbReference>
<reference evidence="12 13" key="1">
    <citation type="submission" date="2016-10" db="EMBL/GenBank/DDBJ databases">
        <authorList>
            <person name="de Groot N.N."/>
        </authorList>
    </citation>
    <scope>NUCLEOTIDE SEQUENCE [LARGE SCALE GENOMIC DNA]</scope>
    <source>
        <strain evidence="12 13">CPCC 202808</strain>
    </source>
</reference>
<feature type="domain" description="Mechanosensitive ion channel MscS" evidence="8">
    <location>
        <begin position="130"/>
        <end position="192"/>
    </location>
</feature>
<keyword evidence="4 7" id="KW-0812">Transmembrane</keyword>
<dbReference type="EMBL" id="JACBZA010000001">
    <property type="protein sequence ID" value="NYH83961.1"/>
    <property type="molecule type" value="Genomic_DNA"/>
</dbReference>
<dbReference type="InterPro" id="IPR010920">
    <property type="entry name" value="LSM_dom_sf"/>
</dbReference>
<sequence>MNLALTWDRFTELADVPAHIALLIVLGVAARFGLNRLIDRVVGTTAGLPKPKNILGSQKAAALISNPGGLYHERRVQRAHALGSLLKSISSAVIFGVTFLMVLQQLQYNLAPIIASAGVVGVAVGFGAQNLVKDFISGVFMLLEDQYGVGDVIDMGQATGTVEGVGLRVTRLRDGDGVLWHVRNGEIVRVGNKSQGWSSLVLDVSVAYDEDVAQVEELINDTARTLSGEDEWRDRILEAPHVVGIEEVNGAALTLRMIGKTRPNEHFGVQRELRLRLKALFDAKGIRVPAPIWPGQPGQAAGV</sequence>
<evidence type="ECO:0000313" key="13">
    <source>
        <dbReference type="Proteomes" id="UP000199052"/>
    </source>
</evidence>
<dbReference type="InterPro" id="IPR023408">
    <property type="entry name" value="MscS_beta-dom_sf"/>
</dbReference>
<evidence type="ECO:0000256" key="4">
    <source>
        <dbReference type="ARBA" id="ARBA00022692"/>
    </source>
</evidence>
<evidence type="ECO:0000256" key="2">
    <source>
        <dbReference type="ARBA" id="ARBA00008017"/>
    </source>
</evidence>
<dbReference type="Gene3D" id="3.30.70.100">
    <property type="match status" value="1"/>
</dbReference>
<protein>
    <submittedName>
        <fullName evidence="12">Small conductance mechanosensitive channel</fullName>
    </submittedName>
</protein>
<dbReference type="InterPro" id="IPR011066">
    <property type="entry name" value="MscS_channel_C_sf"/>
</dbReference>
<dbReference type="EMBL" id="FOOI01000006">
    <property type="protein sequence ID" value="SFG51909.1"/>
    <property type="molecule type" value="Genomic_DNA"/>
</dbReference>
<evidence type="ECO:0000313" key="12">
    <source>
        <dbReference type="EMBL" id="SFG51909.1"/>
    </source>
</evidence>
<reference evidence="11 14" key="2">
    <citation type="submission" date="2020-07" db="EMBL/GenBank/DDBJ databases">
        <title>Sequencing the genomes of 1000 actinobacteria strains.</title>
        <authorList>
            <person name="Klenk H.-P."/>
        </authorList>
    </citation>
    <scope>NUCLEOTIDE SEQUENCE [LARGE SCALE GENOMIC DNA]</scope>
    <source>
        <strain evidence="11 14">DSM 45117</strain>
    </source>
</reference>
<feature type="transmembrane region" description="Helical" evidence="7">
    <location>
        <begin position="110"/>
        <end position="132"/>
    </location>
</feature>
<dbReference type="STRING" id="504797.SAMN05421678_106219"/>
<dbReference type="AlphaFoldDB" id="A0A1I2SJF5"/>
<name>A0A1I2SJF5_9ACTN</name>
<evidence type="ECO:0000256" key="6">
    <source>
        <dbReference type="ARBA" id="ARBA00023136"/>
    </source>
</evidence>
<dbReference type="InterPro" id="IPR049278">
    <property type="entry name" value="MS_channel_C"/>
</dbReference>
<evidence type="ECO:0000259" key="10">
    <source>
        <dbReference type="Pfam" id="PF21088"/>
    </source>
</evidence>
<dbReference type="Gene3D" id="2.30.30.60">
    <property type="match status" value="1"/>
</dbReference>
<dbReference type="Pfam" id="PF21088">
    <property type="entry name" value="MS_channel_1st"/>
    <property type="match status" value="1"/>
</dbReference>
<keyword evidence="3" id="KW-1003">Cell membrane</keyword>
<dbReference type="GO" id="GO:0005886">
    <property type="term" value="C:plasma membrane"/>
    <property type="evidence" value="ECO:0007669"/>
    <property type="project" value="UniProtKB-SubCell"/>
</dbReference>
<dbReference type="SUPFAM" id="SSF82689">
    <property type="entry name" value="Mechanosensitive channel protein MscS (YggB), C-terminal domain"/>
    <property type="match status" value="1"/>
</dbReference>
<keyword evidence="5 7" id="KW-1133">Transmembrane helix</keyword>
<dbReference type="PANTHER" id="PTHR30460:SF0">
    <property type="entry name" value="MODERATE CONDUCTANCE MECHANOSENSITIVE CHANNEL YBIO"/>
    <property type="match status" value="1"/>
</dbReference>
<dbReference type="Pfam" id="PF21082">
    <property type="entry name" value="MS_channel_3rd"/>
    <property type="match status" value="1"/>
</dbReference>
<accession>A0A1I2SJF5</accession>
<dbReference type="InterPro" id="IPR045276">
    <property type="entry name" value="YbiO_bact"/>
</dbReference>
<dbReference type="Proteomes" id="UP000199052">
    <property type="component" value="Unassembled WGS sequence"/>
</dbReference>
<dbReference type="OrthoDB" id="4638917at2"/>
<dbReference type="InterPro" id="IPR006685">
    <property type="entry name" value="MscS_channel_2nd"/>
</dbReference>
<dbReference type="InterPro" id="IPR011014">
    <property type="entry name" value="MscS_channel_TM-2"/>
</dbReference>
<keyword evidence="6 7" id="KW-0472">Membrane</keyword>
<keyword evidence="14" id="KW-1185">Reference proteome</keyword>
<evidence type="ECO:0000259" key="8">
    <source>
        <dbReference type="Pfam" id="PF00924"/>
    </source>
</evidence>
<comment type="subcellular location">
    <subcellularLocation>
        <location evidence="1">Cell membrane</location>
        <topology evidence="1">Multi-pass membrane protein</topology>
    </subcellularLocation>
</comment>
<evidence type="ECO:0000313" key="14">
    <source>
        <dbReference type="Proteomes" id="UP000533017"/>
    </source>
</evidence>
<evidence type="ECO:0000256" key="7">
    <source>
        <dbReference type="SAM" id="Phobius"/>
    </source>
</evidence>
<dbReference type="GO" id="GO:0008381">
    <property type="term" value="F:mechanosensitive monoatomic ion channel activity"/>
    <property type="evidence" value="ECO:0007669"/>
    <property type="project" value="InterPro"/>
</dbReference>
<dbReference type="SUPFAM" id="SSF50182">
    <property type="entry name" value="Sm-like ribonucleoproteins"/>
    <property type="match status" value="1"/>
</dbReference>
<evidence type="ECO:0000256" key="3">
    <source>
        <dbReference type="ARBA" id="ARBA00022475"/>
    </source>
</evidence>
<dbReference type="Gene3D" id="1.10.287.1260">
    <property type="match status" value="1"/>
</dbReference>
<feature type="transmembrane region" description="Helical" evidence="7">
    <location>
        <begin position="16"/>
        <end position="34"/>
    </location>
</feature>
<evidence type="ECO:0000313" key="11">
    <source>
        <dbReference type="EMBL" id="NYH83961.1"/>
    </source>
</evidence>
<feature type="transmembrane region" description="Helical" evidence="7">
    <location>
        <begin position="84"/>
        <end position="104"/>
    </location>
</feature>
<dbReference type="Proteomes" id="UP000533017">
    <property type="component" value="Unassembled WGS sequence"/>
</dbReference>
<organism evidence="12 13">
    <name type="scientific">Actinopolymorpha cephalotaxi</name>
    <dbReference type="NCBI Taxonomy" id="504797"/>
    <lineage>
        <taxon>Bacteria</taxon>
        <taxon>Bacillati</taxon>
        <taxon>Actinomycetota</taxon>
        <taxon>Actinomycetes</taxon>
        <taxon>Propionibacteriales</taxon>
        <taxon>Actinopolymorphaceae</taxon>
        <taxon>Actinopolymorpha</taxon>
    </lineage>
</organism>
<evidence type="ECO:0000259" key="9">
    <source>
        <dbReference type="Pfam" id="PF21082"/>
    </source>
</evidence>
<evidence type="ECO:0000256" key="5">
    <source>
        <dbReference type="ARBA" id="ARBA00022989"/>
    </source>
</evidence>
<feature type="domain" description="Mechanosensitive ion channel transmembrane helices 2/3" evidence="10">
    <location>
        <begin position="89"/>
        <end position="129"/>
    </location>
</feature>
<evidence type="ECO:0000256" key="1">
    <source>
        <dbReference type="ARBA" id="ARBA00004651"/>
    </source>
</evidence>
<dbReference type="RefSeq" id="WP_092883434.1">
    <property type="nucleotide sequence ID" value="NZ_FOOI01000006.1"/>
</dbReference>
<dbReference type="SUPFAM" id="SSF82861">
    <property type="entry name" value="Mechanosensitive channel protein MscS (YggB), transmembrane region"/>
    <property type="match status" value="1"/>
</dbReference>
<gene>
    <name evidence="11" type="ORF">FHR37_002812</name>
    <name evidence="12" type="ORF">SAMN05421678_106219</name>
</gene>
<dbReference type="PANTHER" id="PTHR30460">
    <property type="entry name" value="MODERATE CONDUCTANCE MECHANOSENSITIVE CHANNEL YBIO"/>
    <property type="match status" value="1"/>
</dbReference>
<dbReference type="FunFam" id="2.30.30.60:FF:000001">
    <property type="entry name" value="MscS Mechanosensitive ion channel"/>
    <property type="match status" value="1"/>
</dbReference>
<feature type="domain" description="Mechanosensitive ion channel MscS C-terminal" evidence="9">
    <location>
        <begin position="201"/>
        <end position="287"/>
    </location>
</feature>
<proteinExistence type="inferred from homology"/>
<dbReference type="InterPro" id="IPR049142">
    <property type="entry name" value="MS_channel_1st"/>
</dbReference>